<evidence type="ECO:0000313" key="1">
    <source>
        <dbReference type="EMBL" id="JAH19524.1"/>
    </source>
</evidence>
<accession>A0A0E9QRQ9</accession>
<name>A0A0E9QRQ9_ANGAN</name>
<organism evidence="1">
    <name type="scientific">Anguilla anguilla</name>
    <name type="common">European freshwater eel</name>
    <name type="synonym">Muraena anguilla</name>
    <dbReference type="NCBI Taxonomy" id="7936"/>
    <lineage>
        <taxon>Eukaryota</taxon>
        <taxon>Metazoa</taxon>
        <taxon>Chordata</taxon>
        <taxon>Craniata</taxon>
        <taxon>Vertebrata</taxon>
        <taxon>Euteleostomi</taxon>
        <taxon>Actinopterygii</taxon>
        <taxon>Neopterygii</taxon>
        <taxon>Teleostei</taxon>
        <taxon>Anguilliformes</taxon>
        <taxon>Anguillidae</taxon>
        <taxon>Anguilla</taxon>
    </lineage>
</organism>
<sequence>MSQANFFVWVSAY</sequence>
<dbReference type="EMBL" id="GBXM01089053">
    <property type="protein sequence ID" value="JAH19524.1"/>
    <property type="molecule type" value="Transcribed_RNA"/>
</dbReference>
<protein>
    <submittedName>
        <fullName evidence="1">Uncharacterized protein</fullName>
    </submittedName>
</protein>
<reference evidence="1" key="2">
    <citation type="journal article" date="2015" name="Fish Shellfish Immunol.">
        <title>Early steps in the European eel (Anguilla anguilla)-Vibrio vulnificus interaction in the gills: Role of the RtxA13 toxin.</title>
        <authorList>
            <person name="Callol A."/>
            <person name="Pajuelo D."/>
            <person name="Ebbesson L."/>
            <person name="Teles M."/>
            <person name="MacKenzie S."/>
            <person name="Amaro C."/>
        </authorList>
    </citation>
    <scope>NUCLEOTIDE SEQUENCE</scope>
</reference>
<proteinExistence type="predicted"/>
<reference evidence="1" key="1">
    <citation type="submission" date="2014-11" db="EMBL/GenBank/DDBJ databases">
        <authorList>
            <person name="Amaro Gonzalez C."/>
        </authorList>
    </citation>
    <scope>NUCLEOTIDE SEQUENCE</scope>
</reference>